<proteinExistence type="predicted"/>
<evidence type="ECO:0000313" key="3">
    <source>
        <dbReference type="EMBL" id="PYF09652.1"/>
    </source>
</evidence>
<evidence type="ECO:0000313" key="4">
    <source>
        <dbReference type="Proteomes" id="UP000247727"/>
    </source>
</evidence>
<organism evidence="3 4">
    <name type="scientific">Rhodobacter viridis</name>
    <dbReference type="NCBI Taxonomy" id="1054202"/>
    <lineage>
        <taxon>Bacteria</taxon>
        <taxon>Pseudomonadati</taxon>
        <taxon>Pseudomonadota</taxon>
        <taxon>Alphaproteobacteria</taxon>
        <taxon>Rhodobacterales</taxon>
        <taxon>Rhodobacter group</taxon>
        <taxon>Rhodobacter</taxon>
    </lineage>
</organism>
<gene>
    <name evidence="3" type="ORF">C8J30_10722</name>
</gene>
<keyword evidence="4" id="KW-1185">Reference proteome</keyword>
<dbReference type="EMBL" id="QJTK01000007">
    <property type="protein sequence ID" value="PYF09652.1"/>
    <property type="molecule type" value="Genomic_DNA"/>
</dbReference>
<dbReference type="RefSeq" id="WP_181420845.1">
    <property type="nucleotide sequence ID" value="NZ_QJTK01000007.1"/>
</dbReference>
<dbReference type="AlphaFoldDB" id="A0A318U0V7"/>
<evidence type="ECO:0000259" key="2">
    <source>
        <dbReference type="Pfam" id="PF13400"/>
    </source>
</evidence>
<reference evidence="3 4" key="1">
    <citation type="submission" date="2018-06" db="EMBL/GenBank/DDBJ databases">
        <title>Genomic Encyclopedia of Type Strains, Phase III (KMG-III): the genomes of soil and plant-associated and newly described type strains.</title>
        <authorList>
            <person name="Whitman W."/>
        </authorList>
    </citation>
    <scope>NUCLEOTIDE SEQUENCE [LARGE SCALE GENOMIC DNA]</scope>
    <source>
        <strain evidence="3 4">JA737</strain>
    </source>
</reference>
<feature type="transmembrane region" description="Helical" evidence="1">
    <location>
        <begin position="26"/>
        <end position="46"/>
    </location>
</feature>
<keyword evidence="1" id="KW-0472">Membrane</keyword>
<comment type="caution">
    <text evidence="3">The sequence shown here is derived from an EMBL/GenBank/DDBJ whole genome shotgun (WGS) entry which is preliminary data.</text>
</comment>
<sequence length="569" mass="61871">MKLSSRDGKDRNSGLLRRLVRNEDGALIILSLQIFILMLVCTGVAIDLVRVEERRAVIQNTLDRAALAAASLSQDLDPTFVVDDYLKKAGLDYLDIDPVVEEGNFHEWRRVTIVAKDKMPTIFKPFTGIDYLTANGNSQALEAIGNVEISLVLDVSGSMNDTVSSSTRIALLKTAAKNFVTSMFEKVQPASAPAGRLSISVVPYNQQVILGDKTSRAFTLSTDHTQNTCADLTTLPTNSLAVSPSTTLTRTMYGDSFDYWGQNALGQGTWNLNTNVTNLNCEERAATSVLAFATDKTTIMNKIEGLTAKGDTAIDMGARWGLALLDPAARPALNTLITNGDASNVIRGRPLDYDDGTKDIDETALKVLVLMTDGQNTRSYSTKADYRTGNSGFISMKNATAFSTDSNGYLTGDWDQLYYYLPAKGSAPYFRMRDSTWLSSLPAGTKYQITWPTIWSKNLTLQYVIKVFLTPPLKSYNAANTKEALYAQMAIQSEFAQKDSDLSALCTTAKNSSRGVIIFTVAVDAPTNGVNILRNCATADTYAYDVAGANVSDAFASIAEAINALRLTN</sequence>
<dbReference type="SUPFAM" id="SSF53300">
    <property type="entry name" value="vWA-like"/>
    <property type="match status" value="1"/>
</dbReference>
<keyword evidence="1" id="KW-0812">Transmembrane</keyword>
<feature type="domain" description="Putative Flp pilus-assembly TadG-like N-terminal" evidence="2">
    <location>
        <begin position="35"/>
        <end position="71"/>
    </location>
</feature>
<keyword evidence="1" id="KW-1133">Transmembrane helix</keyword>
<name>A0A318U0V7_9RHOB</name>
<dbReference type="Proteomes" id="UP000247727">
    <property type="component" value="Unassembled WGS sequence"/>
</dbReference>
<dbReference type="InterPro" id="IPR036465">
    <property type="entry name" value="vWFA_dom_sf"/>
</dbReference>
<evidence type="ECO:0000256" key="1">
    <source>
        <dbReference type="SAM" id="Phobius"/>
    </source>
</evidence>
<dbReference type="InterPro" id="IPR028087">
    <property type="entry name" value="Tad_N"/>
</dbReference>
<accession>A0A318U0V7</accession>
<protein>
    <submittedName>
        <fullName evidence="3">Flp pilus assembly protein TadG</fullName>
    </submittedName>
</protein>
<dbReference type="Pfam" id="PF13400">
    <property type="entry name" value="Tad"/>
    <property type="match status" value="1"/>
</dbReference>
<dbReference type="Gene3D" id="3.40.50.410">
    <property type="entry name" value="von Willebrand factor, type A domain"/>
    <property type="match status" value="1"/>
</dbReference>